<evidence type="ECO:0000256" key="3">
    <source>
        <dbReference type="ARBA" id="ARBA00023125"/>
    </source>
</evidence>
<gene>
    <name evidence="6" type="ORF">H8S22_03350</name>
</gene>
<dbReference type="PROSITE" id="PS50045">
    <property type="entry name" value="SIGMA54_INTERACT_4"/>
    <property type="match status" value="1"/>
</dbReference>
<feature type="compositionally biased region" description="Basic residues" evidence="4">
    <location>
        <begin position="76"/>
        <end position="88"/>
    </location>
</feature>
<dbReference type="Proteomes" id="UP000635828">
    <property type="component" value="Unassembled WGS sequence"/>
</dbReference>
<name>A0ABR7FPA7_9FIRM</name>
<dbReference type="InterPro" id="IPR002078">
    <property type="entry name" value="Sigma_54_int"/>
</dbReference>
<keyword evidence="3" id="KW-0238">DNA-binding</keyword>
<evidence type="ECO:0000259" key="5">
    <source>
        <dbReference type="PROSITE" id="PS50045"/>
    </source>
</evidence>
<feature type="region of interest" description="Disordered" evidence="4">
    <location>
        <begin position="66"/>
        <end position="88"/>
    </location>
</feature>
<accession>A0ABR7FPA7</accession>
<sequence>MVKQKSFREDLYYRLMVFPIHIPPLRERRKDIESLALLFLGKLNKKYGFKKSFSFETLEFLKEYRRPGKHTGGSERKKKGKKGQKSAY</sequence>
<protein>
    <recommendedName>
        <fullName evidence="5">Sigma-54 factor interaction domain-containing protein</fullName>
    </recommendedName>
</protein>
<dbReference type="Gene3D" id="3.40.50.300">
    <property type="entry name" value="P-loop containing nucleotide triphosphate hydrolases"/>
    <property type="match status" value="1"/>
</dbReference>
<dbReference type="InterPro" id="IPR027417">
    <property type="entry name" value="P-loop_NTPase"/>
</dbReference>
<feature type="domain" description="Sigma-54 factor interaction" evidence="5">
    <location>
        <begin position="1"/>
        <end position="68"/>
    </location>
</feature>
<dbReference type="SUPFAM" id="SSF52540">
    <property type="entry name" value="P-loop containing nucleoside triphosphate hydrolases"/>
    <property type="match status" value="1"/>
</dbReference>
<evidence type="ECO:0000313" key="6">
    <source>
        <dbReference type="EMBL" id="MBC5676683.1"/>
    </source>
</evidence>
<dbReference type="Gene3D" id="1.10.8.60">
    <property type="match status" value="1"/>
</dbReference>
<keyword evidence="1" id="KW-0547">Nucleotide-binding</keyword>
<organism evidence="6 7">
    <name type="scientific">Anaerostipes hominis</name>
    <name type="common">ex Liu et al. 2021</name>
    <dbReference type="NCBI Taxonomy" id="2763018"/>
    <lineage>
        <taxon>Bacteria</taxon>
        <taxon>Bacillati</taxon>
        <taxon>Bacillota</taxon>
        <taxon>Clostridia</taxon>
        <taxon>Lachnospirales</taxon>
        <taxon>Lachnospiraceae</taxon>
        <taxon>Anaerostipes</taxon>
    </lineage>
</organism>
<proteinExistence type="predicted"/>
<evidence type="ECO:0000256" key="4">
    <source>
        <dbReference type="SAM" id="MobiDB-lite"/>
    </source>
</evidence>
<evidence type="ECO:0000256" key="2">
    <source>
        <dbReference type="ARBA" id="ARBA00022840"/>
    </source>
</evidence>
<dbReference type="PANTHER" id="PTHR32071:SF117">
    <property type="entry name" value="PTS-DEPENDENT DIHYDROXYACETONE KINASE OPERON REGULATORY PROTEIN-RELATED"/>
    <property type="match status" value="1"/>
</dbReference>
<keyword evidence="7" id="KW-1185">Reference proteome</keyword>
<dbReference type="InterPro" id="IPR058031">
    <property type="entry name" value="AAA_lid_NorR"/>
</dbReference>
<dbReference type="Pfam" id="PF25601">
    <property type="entry name" value="AAA_lid_14"/>
    <property type="match status" value="1"/>
</dbReference>
<evidence type="ECO:0000313" key="7">
    <source>
        <dbReference type="Proteomes" id="UP000635828"/>
    </source>
</evidence>
<dbReference type="EMBL" id="JACOOS010000002">
    <property type="protein sequence ID" value="MBC5676683.1"/>
    <property type="molecule type" value="Genomic_DNA"/>
</dbReference>
<comment type="caution">
    <text evidence="6">The sequence shown here is derived from an EMBL/GenBank/DDBJ whole genome shotgun (WGS) entry which is preliminary data.</text>
</comment>
<evidence type="ECO:0000256" key="1">
    <source>
        <dbReference type="ARBA" id="ARBA00022741"/>
    </source>
</evidence>
<keyword evidence="2" id="KW-0067">ATP-binding</keyword>
<dbReference type="PANTHER" id="PTHR32071">
    <property type="entry name" value="TRANSCRIPTIONAL REGULATORY PROTEIN"/>
    <property type="match status" value="1"/>
</dbReference>
<reference evidence="6 7" key="1">
    <citation type="submission" date="2020-08" db="EMBL/GenBank/DDBJ databases">
        <title>Genome public.</title>
        <authorList>
            <person name="Liu C."/>
            <person name="Sun Q."/>
        </authorList>
    </citation>
    <scope>NUCLEOTIDE SEQUENCE [LARGE SCALE GENOMIC DNA]</scope>
    <source>
        <strain evidence="6 7">NSJ-7</strain>
    </source>
</reference>